<feature type="domain" description="Type II secretion system protein GspF" evidence="8">
    <location>
        <begin position="273"/>
        <end position="395"/>
    </location>
</feature>
<dbReference type="PANTHER" id="PTHR30012:SF0">
    <property type="entry name" value="TYPE II SECRETION SYSTEM PROTEIN F-RELATED"/>
    <property type="match status" value="1"/>
</dbReference>
<name>A0ABW1S6X9_9PROT</name>
<evidence type="ECO:0000259" key="8">
    <source>
        <dbReference type="Pfam" id="PF00482"/>
    </source>
</evidence>
<protein>
    <submittedName>
        <fullName evidence="9">Type II secretion system inner membrane protein GspF</fullName>
    </submittedName>
</protein>
<comment type="similarity">
    <text evidence="2">Belongs to the GSP F family.</text>
</comment>
<evidence type="ECO:0000256" key="3">
    <source>
        <dbReference type="ARBA" id="ARBA00022475"/>
    </source>
</evidence>
<keyword evidence="6 7" id="KW-0472">Membrane</keyword>
<dbReference type="PRINTS" id="PR00812">
    <property type="entry name" value="BCTERIALGSPF"/>
</dbReference>
<proteinExistence type="inferred from homology"/>
<evidence type="ECO:0000313" key="9">
    <source>
        <dbReference type="EMBL" id="MFC6197420.1"/>
    </source>
</evidence>
<dbReference type="NCBIfam" id="TIGR02120">
    <property type="entry name" value="GspF"/>
    <property type="match status" value="1"/>
</dbReference>
<dbReference type="Gene3D" id="1.20.81.30">
    <property type="entry name" value="Type II secretion system (T2SS), domain F"/>
    <property type="match status" value="2"/>
</dbReference>
<evidence type="ECO:0000256" key="2">
    <source>
        <dbReference type="ARBA" id="ARBA00005745"/>
    </source>
</evidence>
<keyword evidence="3" id="KW-1003">Cell membrane</keyword>
<evidence type="ECO:0000256" key="6">
    <source>
        <dbReference type="ARBA" id="ARBA00023136"/>
    </source>
</evidence>
<feature type="domain" description="Type II secretion system protein GspF" evidence="8">
    <location>
        <begin position="71"/>
        <end position="193"/>
    </location>
</feature>
<feature type="transmembrane region" description="Helical" evidence="7">
    <location>
        <begin position="223"/>
        <end position="242"/>
    </location>
</feature>
<dbReference type="Proteomes" id="UP001596303">
    <property type="component" value="Unassembled WGS sequence"/>
</dbReference>
<evidence type="ECO:0000256" key="7">
    <source>
        <dbReference type="SAM" id="Phobius"/>
    </source>
</evidence>
<keyword evidence="5 7" id="KW-1133">Transmembrane helix</keyword>
<organism evidence="9 10">
    <name type="scientific">Ponticaulis profundi</name>
    <dbReference type="NCBI Taxonomy" id="2665222"/>
    <lineage>
        <taxon>Bacteria</taxon>
        <taxon>Pseudomonadati</taxon>
        <taxon>Pseudomonadota</taxon>
        <taxon>Alphaproteobacteria</taxon>
        <taxon>Hyphomonadales</taxon>
        <taxon>Hyphomonadaceae</taxon>
        <taxon>Ponticaulis</taxon>
    </lineage>
</organism>
<feature type="transmembrane region" description="Helical" evidence="7">
    <location>
        <begin position="169"/>
        <end position="192"/>
    </location>
</feature>
<reference evidence="10" key="1">
    <citation type="journal article" date="2019" name="Int. J. Syst. Evol. Microbiol.">
        <title>The Global Catalogue of Microorganisms (GCM) 10K type strain sequencing project: providing services to taxonomists for standard genome sequencing and annotation.</title>
        <authorList>
            <consortium name="The Broad Institute Genomics Platform"/>
            <consortium name="The Broad Institute Genome Sequencing Center for Infectious Disease"/>
            <person name="Wu L."/>
            <person name="Ma J."/>
        </authorList>
    </citation>
    <scope>NUCLEOTIDE SEQUENCE [LARGE SCALE GENOMIC DNA]</scope>
    <source>
        <strain evidence="10">CGMCC-1.15741</strain>
    </source>
</reference>
<dbReference type="RefSeq" id="WP_377376274.1">
    <property type="nucleotide sequence ID" value="NZ_JBHSSW010000004.1"/>
</dbReference>
<evidence type="ECO:0000256" key="4">
    <source>
        <dbReference type="ARBA" id="ARBA00022692"/>
    </source>
</evidence>
<accession>A0ABW1S6X9</accession>
<dbReference type="InterPro" id="IPR042094">
    <property type="entry name" value="T2SS_GspF_sf"/>
</dbReference>
<gene>
    <name evidence="9" type="primary">gspF</name>
    <name evidence="9" type="ORF">ACFQDM_04985</name>
</gene>
<feature type="transmembrane region" description="Helical" evidence="7">
    <location>
        <begin position="376"/>
        <end position="397"/>
    </location>
</feature>
<dbReference type="InterPro" id="IPR011850">
    <property type="entry name" value="T2SS_GspF"/>
</dbReference>
<keyword evidence="4 7" id="KW-0812">Transmembrane</keyword>
<comment type="subcellular location">
    <subcellularLocation>
        <location evidence="1">Cell membrane</location>
        <topology evidence="1">Multi-pass membrane protein</topology>
    </subcellularLocation>
</comment>
<dbReference type="InterPro" id="IPR003004">
    <property type="entry name" value="GspF/PilC"/>
</dbReference>
<evidence type="ECO:0000256" key="5">
    <source>
        <dbReference type="ARBA" id="ARBA00022989"/>
    </source>
</evidence>
<keyword evidence="10" id="KW-1185">Reference proteome</keyword>
<dbReference type="PANTHER" id="PTHR30012">
    <property type="entry name" value="GENERAL SECRETION PATHWAY PROTEIN"/>
    <property type="match status" value="1"/>
</dbReference>
<dbReference type="InterPro" id="IPR018076">
    <property type="entry name" value="T2SS_GspF_dom"/>
</dbReference>
<sequence length="405" mass="43661">MPTFEYVALGSDGKREKGLIAADSARAARRELRVRQLTPVRIGEAKEKKASQFTARFQPSPVSQSDLLLVTRQWAMMIRSGTPVEEALQAAASQAEKPGLRKVLLAVRASVTEGFKLSEALAEHPKVFSGLYRSIVAAGEASGQLGAVLERLAEYLERSRKVRQTITAALIYPCVLAFTAIAVIIGLMTFVVPKVVEQFASMEQDLPTLTRVMINISHALQNYGLFMLIALFAAIWGASFLLKRKPVKRTVDGVLLKLPVIGNMLVQMNSARFARTLSTLLGNGAPVLESLAAARGSLGNLVFQDAVSQIIIRVREGGGMSRAMKAQGVFPPLMVQLAASGEASGQLPDMLLRSAQYLEDEFESATAVVLGLLEPLIILFLGGIVALVVLSIMLPILRLNALVIG</sequence>
<comment type="caution">
    <text evidence="9">The sequence shown here is derived from an EMBL/GenBank/DDBJ whole genome shotgun (WGS) entry which is preliminary data.</text>
</comment>
<dbReference type="EMBL" id="JBHSSW010000004">
    <property type="protein sequence ID" value="MFC6197420.1"/>
    <property type="molecule type" value="Genomic_DNA"/>
</dbReference>
<evidence type="ECO:0000256" key="1">
    <source>
        <dbReference type="ARBA" id="ARBA00004651"/>
    </source>
</evidence>
<dbReference type="Pfam" id="PF00482">
    <property type="entry name" value="T2SSF"/>
    <property type="match status" value="2"/>
</dbReference>
<evidence type="ECO:0000313" key="10">
    <source>
        <dbReference type="Proteomes" id="UP001596303"/>
    </source>
</evidence>